<organism evidence="2 3">
    <name type="scientific">Fusarium zealandicum</name>
    <dbReference type="NCBI Taxonomy" id="1053134"/>
    <lineage>
        <taxon>Eukaryota</taxon>
        <taxon>Fungi</taxon>
        <taxon>Dikarya</taxon>
        <taxon>Ascomycota</taxon>
        <taxon>Pezizomycotina</taxon>
        <taxon>Sordariomycetes</taxon>
        <taxon>Hypocreomycetidae</taxon>
        <taxon>Hypocreales</taxon>
        <taxon>Nectriaceae</taxon>
        <taxon>Fusarium</taxon>
        <taxon>Fusarium staphyleae species complex</taxon>
    </lineage>
</organism>
<accession>A0A8H4TX17</accession>
<dbReference type="OrthoDB" id="5104846at2759"/>
<evidence type="ECO:0000313" key="2">
    <source>
        <dbReference type="EMBL" id="KAF4965558.1"/>
    </source>
</evidence>
<reference evidence="2" key="2">
    <citation type="submission" date="2020-05" db="EMBL/GenBank/DDBJ databases">
        <authorList>
            <person name="Kim H.-S."/>
            <person name="Proctor R.H."/>
            <person name="Brown D.W."/>
        </authorList>
    </citation>
    <scope>NUCLEOTIDE SEQUENCE</scope>
    <source>
        <strain evidence="2">NRRL 22465</strain>
    </source>
</reference>
<proteinExistence type="predicted"/>
<dbReference type="EMBL" id="JABEYC010001392">
    <property type="protein sequence ID" value="KAF4965558.1"/>
    <property type="molecule type" value="Genomic_DNA"/>
</dbReference>
<sequence length="47" mass="5427">MDMSIDEYNRRAAAMAELIARDQEEIERLQTRIDEIRATEEAKADAS</sequence>
<evidence type="ECO:0000313" key="3">
    <source>
        <dbReference type="Proteomes" id="UP000635477"/>
    </source>
</evidence>
<comment type="caution">
    <text evidence="2">The sequence shown here is derived from an EMBL/GenBank/DDBJ whole genome shotgun (WGS) entry which is preliminary data.</text>
</comment>
<evidence type="ECO:0000256" key="1">
    <source>
        <dbReference type="SAM" id="Coils"/>
    </source>
</evidence>
<feature type="coiled-coil region" evidence="1">
    <location>
        <begin position="5"/>
        <end position="39"/>
    </location>
</feature>
<feature type="non-terminal residue" evidence="2">
    <location>
        <position position="47"/>
    </location>
</feature>
<name>A0A8H4TX17_9HYPO</name>
<reference evidence="2" key="1">
    <citation type="journal article" date="2020" name="BMC Genomics">
        <title>Correction to: Identification and distribution of gene clusters required for synthesis of sphingolipid metabolism inhibitors in diverse species of the filamentous fungus Fusarium.</title>
        <authorList>
            <person name="Kim H.S."/>
            <person name="Lohmar J.M."/>
            <person name="Busman M."/>
            <person name="Brown D.W."/>
            <person name="Naumann T.A."/>
            <person name="Divon H.H."/>
            <person name="Lysoe E."/>
            <person name="Uhlig S."/>
            <person name="Proctor R.H."/>
        </authorList>
    </citation>
    <scope>NUCLEOTIDE SEQUENCE</scope>
    <source>
        <strain evidence="2">NRRL 22465</strain>
    </source>
</reference>
<keyword evidence="1" id="KW-0175">Coiled coil</keyword>
<keyword evidence="3" id="KW-1185">Reference proteome</keyword>
<gene>
    <name evidence="2" type="ORF">FZEAL_10743</name>
</gene>
<dbReference type="AlphaFoldDB" id="A0A8H4TX17"/>
<dbReference type="Proteomes" id="UP000635477">
    <property type="component" value="Unassembled WGS sequence"/>
</dbReference>
<protein>
    <submittedName>
        <fullName evidence="2">Uncharacterized protein</fullName>
    </submittedName>
</protein>